<evidence type="ECO:0000313" key="1">
    <source>
        <dbReference type="EMBL" id="KAI4327041.1"/>
    </source>
</evidence>
<dbReference type="Proteomes" id="UP000828941">
    <property type="component" value="Chromosome 8"/>
</dbReference>
<comment type="caution">
    <text evidence="1">The sequence shown here is derived from an EMBL/GenBank/DDBJ whole genome shotgun (WGS) entry which is preliminary data.</text>
</comment>
<sequence length="239" mass="26471">MENSGKIVGKDDVIAKLKDDGDFDGLRLKIIRKLKDNEELRGQITAVVKQSTALNRAGAENMKPRQLSDAIYEEVGDKVMGQISDSLWQIIRSEDGMKSEIHETVQSVYNKLVYPKGKDEVESSSSEVMLHQRQNKTVSAADTDDTLCDNDPNEPPGFTLSHKHPNNNHEDHHKGKEQIHLEHGERSTAERKEESNTSQDKLDVDDVSGNVPPGFSADAEQNPPSDCSDEDPDVPPGFG</sequence>
<name>A0ACB9MTK0_BAUVA</name>
<protein>
    <submittedName>
        <fullName evidence="1">Uncharacterized protein</fullName>
    </submittedName>
</protein>
<keyword evidence="2" id="KW-1185">Reference proteome</keyword>
<organism evidence="1 2">
    <name type="scientific">Bauhinia variegata</name>
    <name type="common">Purple orchid tree</name>
    <name type="synonym">Phanera variegata</name>
    <dbReference type="NCBI Taxonomy" id="167791"/>
    <lineage>
        <taxon>Eukaryota</taxon>
        <taxon>Viridiplantae</taxon>
        <taxon>Streptophyta</taxon>
        <taxon>Embryophyta</taxon>
        <taxon>Tracheophyta</taxon>
        <taxon>Spermatophyta</taxon>
        <taxon>Magnoliopsida</taxon>
        <taxon>eudicotyledons</taxon>
        <taxon>Gunneridae</taxon>
        <taxon>Pentapetalae</taxon>
        <taxon>rosids</taxon>
        <taxon>fabids</taxon>
        <taxon>Fabales</taxon>
        <taxon>Fabaceae</taxon>
        <taxon>Cercidoideae</taxon>
        <taxon>Cercideae</taxon>
        <taxon>Bauhiniinae</taxon>
        <taxon>Bauhinia</taxon>
    </lineage>
</organism>
<evidence type="ECO:0000313" key="2">
    <source>
        <dbReference type="Proteomes" id="UP000828941"/>
    </source>
</evidence>
<proteinExistence type="predicted"/>
<accession>A0ACB9MTK0</accession>
<dbReference type="EMBL" id="CM039433">
    <property type="protein sequence ID" value="KAI4327041.1"/>
    <property type="molecule type" value="Genomic_DNA"/>
</dbReference>
<gene>
    <name evidence="1" type="ORF">L6164_019544</name>
</gene>
<reference evidence="1 2" key="1">
    <citation type="journal article" date="2022" name="DNA Res.">
        <title>Chromosomal-level genome assembly of the orchid tree Bauhinia variegata (Leguminosae; Cercidoideae) supports the allotetraploid origin hypothesis of Bauhinia.</title>
        <authorList>
            <person name="Zhong Y."/>
            <person name="Chen Y."/>
            <person name="Zheng D."/>
            <person name="Pang J."/>
            <person name="Liu Y."/>
            <person name="Luo S."/>
            <person name="Meng S."/>
            <person name="Qian L."/>
            <person name="Wei D."/>
            <person name="Dai S."/>
            <person name="Zhou R."/>
        </authorList>
    </citation>
    <scope>NUCLEOTIDE SEQUENCE [LARGE SCALE GENOMIC DNA]</scope>
    <source>
        <strain evidence="1">BV-YZ2020</strain>
    </source>
</reference>